<evidence type="ECO:0000313" key="2">
    <source>
        <dbReference type="EMBL" id="EAY30360.1"/>
    </source>
</evidence>
<feature type="transmembrane region" description="Helical" evidence="1">
    <location>
        <begin position="325"/>
        <end position="350"/>
    </location>
</feature>
<keyword evidence="1" id="KW-0812">Transmembrane</keyword>
<evidence type="ECO:0000256" key="1">
    <source>
        <dbReference type="SAM" id="Phobius"/>
    </source>
</evidence>
<accession>A1ZH91</accession>
<keyword evidence="3" id="KW-1185">Reference proteome</keyword>
<dbReference type="eggNOG" id="ENOG50340S7">
    <property type="taxonomic scope" value="Bacteria"/>
</dbReference>
<name>A1ZH91_MICM2</name>
<proteinExistence type="predicted"/>
<dbReference type="Proteomes" id="UP000004095">
    <property type="component" value="Unassembled WGS sequence"/>
</dbReference>
<comment type="caution">
    <text evidence="2">The sequence shown here is derived from an EMBL/GenBank/DDBJ whole genome shotgun (WGS) entry which is preliminary data.</text>
</comment>
<dbReference type="EMBL" id="AAWS01000007">
    <property type="protein sequence ID" value="EAY30360.1"/>
    <property type="molecule type" value="Genomic_DNA"/>
</dbReference>
<keyword evidence="1" id="KW-1133">Transmembrane helix</keyword>
<protein>
    <submittedName>
        <fullName evidence="2">Uncharacterized protein</fullName>
    </submittedName>
</protein>
<organism evidence="2 3">
    <name type="scientific">Microscilla marina ATCC 23134</name>
    <dbReference type="NCBI Taxonomy" id="313606"/>
    <lineage>
        <taxon>Bacteria</taxon>
        <taxon>Pseudomonadati</taxon>
        <taxon>Bacteroidota</taxon>
        <taxon>Cytophagia</taxon>
        <taxon>Cytophagales</taxon>
        <taxon>Microscillaceae</taxon>
        <taxon>Microscilla</taxon>
    </lineage>
</organism>
<sequence>MVLLTKNCNFAAQNIRTTTMKIRNIIAGLLLVVCFQGKPLANAAMPGFWDVGAGINFIPFFAKDSVHLDKIQMQSELVTIMLYPGFAVVKGEYQMYNHSDAAINLTTGYPINSGFMNKAAYSVQMSDLYGLQVKIDGKNATVKRASSANVEAYHHKTLDHTDNWYIWEAAYAPQKVTQLTVYFIVNTNTAQLRKGYNADYHNGFSYLLESGRAWAKNIGKGRIYVHLMDTLKVQSVQGVYPFKTFKTDGNQQMVYDFADLEPTENSNVVIRYSKKLDNFDFNKVLQTAQGYFKKIDALKGDMLNTAEWKTVQATDFNIYSKNGGILVIFPLIMAYLIPILIVAFAVIMWYKYKRKKARQ</sequence>
<keyword evidence="1" id="KW-0472">Membrane</keyword>
<gene>
    <name evidence="2" type="ORF">M23134_08189</name>
</gene>
<dbReference type="AlphaFoldDB" id="A1ZH91"/>
<dbReference type="Gene3D" id="2.60.40.3680">
    <property type="match status" value="1"/>
</dbReference>
<evidence type="ECO:0000313" key="3">
    <source>
        <dbReference type="Proteomes" id="UP000004095"/>
    </source>
</evidence>
<reference evidence="2 3" key="1">
    <citation type="submission" date="2007-01" db="EMBL/GenBank/DDBJ databases">
        <authorList>
            <person name="Haygood M."/>
            <person name="Podell S."/>
            <person name="Anderson C."/>
            <person name="Hopkinson B."/>
            <person name="Roe K."/>
            <person name="Barbeau K."/>
            <person name="Gaasterland T."/>
            <person name="Ferriera S."/>
            <person name="Johnson J."/>
            <person name="Kravitz S."/>
            <person name="Beeson K."/>
            <person name="Sutton G."/>
            <person name="Rogers Y.-H."/>
            <person name="Friedman R."/>
            <person name="Frazier M."/>
            <person name="Venter J.C."/>
        </authorList>
    </citation>
    <scope>NUCLEOTIDE SEQUENCE [LARGE SCALE GENOMIC DNA]</scope>
    <source>
        <strain evidence="2 3">ATCC 23134</strain>
    </source>
</reference>